<keyword evidence="4 8" id="KW-0479">Metal-binding</keyword>
<proteinExistence type="inferred from homology"/>
<dbReference type="HOGENOM" id="CLU_359069_0_0_1"/>
<dbReference type="EMBL" id="JQFZ01000134">
    <property type="protein sequence ID" value="KGO57875.1"/>
    <property type="molecule type" value="Genomic_DNA"/>
</dbReference>
<evidence type="ECO:0000256" key="4">
    <source>
        <dbReference type="ARBA" id="ARBA00022723"/>
    </source>
</evidence>
<dbReference type="GO" id="GO:0005506">
    <property type="term" value="F:iron ion binding"/>
    <property type="evidence" value="ECO:0007669"/>
    <property type="project" value="InterPro"/>
</dbReference>
<dbReference type="Gene3D" id="1.10.630.10">
    <property type="entry name" value="Cytochrome P450"/>
    <property type="match status" value="1"/>
</dbReference>
<evidence type="ECO:0000256" key="7">
    <source>
        <dbReference type="ARBA" id="ARBA00023033"/>
    </source>
</evidence>
<gene>
    <name evidence="10" type="ORF">PEX2_040260</name>
</gene>
<dbReference type="PANTHER" id="PTHR46300">
    <property type="entry name" value="P450, PUTATIVE (EUROFUNG)-RELATED-RELATED"/>
    <property type="match status" value="1"/>
</dbReference>
<evidence type="ECO:0000256" key="5">
    <source>
        <dbReference type="ARBA" id="ARBA00023002"/>
    </source>
</evidence>
<dbReference type="Pfam" id="PF00067">
    <property type="entry name" value="p450"/>
    <property type="match status" value="1"/>
</dbReference>
<protein>
    <submittedName>
        <fullName evidence="10">Cytochrome P450</fullName>
    </submittedName>
</protein>
<feature type="transmembrane region" description="Helical" evidence="9">
    <location>
        <begin position="6"/>
        <end position="23"/>
    </location>
</feature>
<evidence type="ECO:0000256" key="2">
    <source>
        <dbReference type="ARBA" id="ARBA00010617"/>
    </source>
</evidence>
<dbReference type="CDD" id="cd11065">
    <property type="entry name" value="CYP64-like"/>
    <property type="match status" value="1"/>
</dbReference>
<sequence length="780" mass="87321">MVSTVHLAIFTIILGLTVILQTFTKKRANLPPGPKGKFLIGNLFDLPSSGTQEWMHWLKHKDLYGPISSVTVLGKTPIIVNDRDLAFQILEKNSIKHSSRPHLIFAGELAGWGKLVPNQDNTPLLRAYRRAITRVIGTRESAAKFCGLLELEARRFACRVLRTLEEFLDHNRTASGAFLLTVTYGYNIEPCSEDPLRVARDHVQTLTRFAESPLAFTKAQMDQGKDTECFVSTLLGQGEDEEIVKWAAVAIYGGAGDTTTAILEGFFLAMTLFPEVQRKAQAEIDELFGKPTLPSVTDREKLPYVNAIFKEAIRWYTVAPLGIPHRTDEDDIINGYLIPENEIIVPNTWSFNNDPMIYPNPQGFQPERFLSEPSVLEPGDVSFGFGRRICPGRLIAETSIFLIIAHTLAVFDIRKPTENGKEIEPTVTLDISDIRFDISFYGPFFKDLPRRLGESAVLDAAAQALVSSHPFLHRLHVREVPRDVLMLFGKSVRALRECLDNPVEVRSPHTLCAIYLISICQAWLGKFEKQSASHGTAIAHLLRIADISRYKSGFERDLIVTLSVPVILDGICNPRVQMAPSFWNDMMILIQQGSSPAPDSIPRSTTTLLSLSQFPGYLHHPHSHAPEITAAYIKLQEDAQNIYLYLDQPTDPAGLSSPVLIRRSRHRATYTVVIALALLLNTILRALDPENAVLAEESTFFCERIINEAELASRYRPIGAAYVVPCLVVALGTAESPQQLARIEATLTDYQTDFGGFEWRELAMWLRAVFHSHRGFRELL</sequence>
<evidence type="ECO:0000256" key="1">
    <source>
        <dbReference type="ARBA" id="ARBA00001971"/>
    </source>
</evidence>
<keyword evidence="3 8" id="KW-0349">Heme</keyword>
<dbReference type="Proteomes" id="UP000030143">
    <property type="component" value="Unassembled WGS sequence"/>
</dbReference>
<dbReference type="PhylomeDB" id="A0A0A2IRY7"/>
<dbReference type="InterPro" id="IPR036396">
    <property type="entry name" value="Cyt_P450_sf"/>
</dbReference>
<accession>A0A0A2IRY7</accession>
<keyword evidence="9" id="KW-0472">Membrane</keyword>
<dbReference type="PANTHER" id="PTHR46300:SF7">
    <property type="entry name" value="P450, PUTATIVE (EUROFUNG)-RELATED"/>
    <property type="match status" value="1"/>
</dbReference>
<keyword evidence="11" id="KW-1185">Reference proteome</keyword>
<reference evidence="10 11" key="1">
    <citation type="journal article" date="2015" name="Mol. Plant Microbe Interact.">
        <title>Genome, transcriptome, and functional analyses of Penicillium expansum provide new insights into secondary metabolism and pathogenicity.</title>
        <authorList>
            <person name="Ballester A.R."/>
            <person name="Marcet-Houben M."/>
            <person name="Levin E."/>
            <person name="Sela N."/>
            <person name="Selma-Lazaro C."/>
            <person name="Carmona L."/>
            <person name="Wisniewski M."/>
            <person name="Droby S."/>
            <person name="Gonzalez-Candelas L."/>
            <person name="Gabaldon T."/>
        </authorList>
    </citation>
    <scope>NUCLEOTIDE SEQUENCE [LARGE SCALE GENOMIC DNA]</scope>
    <source>
        <strain evidence="10 11">MD-8</strain>
    </source>
</reference>
<dbReference type="GO" id="GO:0016705">
    <property type="term" value="F:oxidoreductase activity, acting on paired donors, with incorporation or reduction of molecular oxygen"/>
    <property type="evidence" value="ECO:0007669"/>
    <property type="project" value="InterPro"/>
</dbReference>
<dbReference type="RefSeq" id="XP_016599472.1">
    <property type="nucleotide sequence ID" value="XM_016741301.1"/>
</dbReference>
<keyword evidence="7" id="KW-0503">Monooxygenase</keyword>
<dbReference type="AlphaFoldDB" id="A0A0A2IRY7"/>
<evidence type="ECO:0000256" key="8">
    <source>
        <dbReference type="PIRSR" id="PIRSR602401-1"/>
    </source>
</evidence>
<keyword evidence="6 8" id="KW-0408">Iron</keyword>
<dbReference type="GO" id="GO:0043386">
    <property type="term" value="P:mycotoxin biosynthetic process"/>
    <property type="evidence" value="ECO:0007669"/>
    <property type="project" value="UniProtKB-ARBA"/>
</dbReference>
<dbReference type="SUPFAM" id="SSF48264">
    <property type="entry name" value="Cytochrome P450"/>
    <property type="match status" value="1"/>
</dbReference>
<dbReference type="VEuPathDB" id="FungiDB:PEXP_019580"/>
<comment type="caution">
    <text evidence="10">The sequence shown here is derived from an EMBL/GenBank/DDBJ whole genome shotgun (WGS) entry which is preliminary data.</text>
</comment>
<comment type="cofactor">
    <cofactor evidence="1 8">
        <name>heme</name>
        <dbReference type="ChEBI" id="CHEBI:30413"/>
    </cofactor>
</comment>
<keyword evidence="9" id="KW-0812">Transmembrane</keyword>
<name>A0A0A2IRY7_PENEN</name>
<dbReference type="GO" id="GO:0020037">
    <property type="term" value="F:heme binding"/>
    <property type="evidence" value="ECO:0007669"/>
    <property type="project" value="InterPro"/>
</dbReference>
<evidence type="ECO:0000256" key="9">
    <source>
        <dbReference type="SAM" id="Phobius"/>
    </source>
</evidence>
<dbReference type="InterPro" id="IPR001128">
    <property type="entry name" value="Cyt_P450"/>
</dbReference>
<keyword evidence="9" id="KW-1133">Transmembrane helix</keyword>
<dbReference type="InterPro" id="IPR002401">
    <property type="entry name" value="Cyt_P450_E_grp-I"/>
</dbReference>
<dbReference type="PROSITE" id="PS00086">
    <property type="entry name" value="CYTOCHROME_P450"/>
    <property type="match status" value="1"/>
</dbReference>
<comment type="similarity">
    <text evidence="2">Belongs to the cytochrome P450 family.</text>
</comment>
<dbReference type="STRING" id="27334.A0A0A2IRY7"/>
<dbReference type="InterPro" id="IPR050364">
    <property type="entry name" value="Cytochrome_P450_fung"/>
</dbReference>
<dbReference type="GeneID" id="27676720"/>
<evidence type="ECO:0000313" key="10">
    <source>
        <dbReference type="EMBL" id="KGO57875.1"/>
    </source>
</evidence>
<keyword evidence="5" id="KW-0560">Oxidoreductase</keyword>
<organism evidence="10 11">
    <name type="scientific">Penicillium expansum</name>
    <name type="common">Blue mold rot fungus</name>
    <dbReference type="NCBI Taxonomy" id="27334"/>
    <lineage>
        <taxon>Eukaryota</taxon>
        <taxon>Fungi</taxon>
        <taxon>Dikarya</taxon>
        <taxon>Ascomycota</taxon>
        <taxon>Pezizomycotina</taxon>
        <taxon>Eurotiomycetes</taxon>
        <taxon>Eurotiomycetidae</taxon>
        <taxon>Eurotiales</taxon>
        <taxon>Aspergillaceae</taxon>
        <taxon>Penicillium</taxon>
    </lineage>
</organism>
<dbReference type="InterPro" id="IPR017972">
    <property type="entry name" value="Cyt_P450_CS"/>
</dbReference>
<dbReference type="OrthoDB" id="4314040at2759"/>
<evidence type="ECO:0000256" key="3">
    <source>
        <dbReference type="ARBA" id="ARBA00022617"/>
    </source>
</evidence>
<dbReference type="PRINTS" id="PR00463">
    <property type="entry name" value="EP450I"/>
</dbReference>
<evidence type="ECO:0000256" key="6">
    <source>
        <dbReference type="ARBA" id="ARBA00023004"/>
    </source>
</evidence>
<evidence type="ECO:0000313" key="11">
    <source>
        <dbReference type="Proteomes" id="UP000030143"/>
    </source>
</evidence>
<feature type="binding site" description="axial binding residue" evidence="8">
    <location>
        <position position="390"/>
    </location>
    <ligand>
        <name>heme</name>
        <dbReference type="ChEBI" id="CHEBI:30413"/>
    </ligand>
    <ligandPart>
        <name>Fe</name>
        <dbReference type="ChEBI" id="CHEBI:18248"/>
    </ligandPart>
</feature>
<dbReference type="GO" id="GO:0004497">
    <property type="term" value="F:monooxygenase activity"/>
    <property type="evidence" value="ECO:0007669"/>
    <property type="project" value="UniProtKB-KW"/>
</dbReference>